<evidence type="ECO:0000313" key="2">
    <source>
        <dbReference type="EMBL" id="CAK0794332.1"/>
    </source>
</evidence>
<feature type="region of interest" description="Disordered" evidence="1">
    <location>
        <begin position="55"/>
        <end position="89"/>
    </location>
</feature>
<sequence>MPRWQRRDGANAARAPCGRAAAAEGARACAGAPTGAAAEAGGQGHGKRAAPWTYWSEGELGPGEEGGEAELPADGGGGPRALHTPAEGAGDACGLGSSSADCWNRLRDKARVEGELGLSEDGGDVELHDASNPSCLVATGYTRVVYGDHGAYLELDPARHVVWESLPTAVLKPPHAYYDEYHSEGGFVRLYLQKRSVEGKPNPPAGGVRHQRNGGYADYRVGMCYVEPGMLTLARHVVATHAAQPHESRRRWRK</sequence>
<reference evidence="2" key="1">
    <citation type="submission" date="2023-10" db="EMBL/GenBank/DDBJ databases">
        <authorList>
            <person name="Chen Y."/>
            <person name="Shah S."/>
            <person name="Dougan E. K."/>
            <person name="Thang M."/>
            <person name="Chan C."/>
        </authorList>
    </citation>
    <scope>NUCLEOTIDE SEQUENCE [LARGE SCALE GENOMIC DNA]</scope>
</reference>
<evidence type="ECO:0000313" key="3">
    <source>
        <dbReference type="Proteomes" id="UP001189429"/>
    </source>
</evidence>
<accession>A0ABN9PMQ0</accession>
<keyword evidence="3" id="KW-1185">Reference proteome</keyword>
<organism evidence="2 3">
    <name type="scientific">Prorocentrum cordatum</name>
    <dbReference type="NCBI Taxonomy" id="2364126"/>
    <lineage>
        <taxon>Eukaryota</taxon>
        <taxon>Sar</taxon>
        <taxon>Alveolata</taxon>
        <taxon>Dinophyceae</taxon>
        <taxon>Prorocentrales</taxon>
        <taxon>Prorocentraceae</taxon>
        <taxon>Prorocentrum</taxon>
    </lineage>
</organism>
<gene>
    <name evidence="2" type="ORF">PCOR1329_LOCUS4378</name>
</gene>
<dbReference type="EMBL" id="CAUYUJ010001126">
    <property type="protein sequence ID" value="CAK0794332.1"/>
    <property type="molecule type" value="Genomic_DNA"/>
</dbReference>
<proteinExistence type="predicted"/>
<evidence type="ECO:0000256" key="1">
    <source>
        <dbReference type="SAM" id="MobiDB-lite"/>
    </source>
</evidence>
<comment type="caution">
    <text evidence="2">The sequence shown here is derived from an EMBL/GenBank/DDBJ whole genome shotgun (WGS) entry which is preliminary data.</text>
</comment>
<dbReference type="Proteomes" id="UP001189429">
    <property type="component" value="Unassembled WGS sequence"/>
</dbReference>
<name>A0ABN9PMQ0_9DINO</name>
<protein>
    <submittedName>
        <fullName evidence="2">Uncharacterized protein</fullName>
    </submittedName>
</protein>